<accession>A0ABV4VHZ1</accession>
<proteinExistence type="predicted"/>
<organism evidence="2 3">
    <name type="scientific">Shewanella mangrovisoli</name>
    <dbReference type="NCBI Taxonomy" id="2864211"/>
    <lineage>
        <taxon>Bacteria</taxon>
        <taxon>Pseudomonadati</taxon>
        <taxon>Pseudomonadota</taxon>
        <taxon>Gammaproteobacteria</taxon>
        <taxon>Alteromonadales</taxon>
        <taxon>Shewanellaceae</taxon>
        <taxon>Shewanella</taxon>
    </lineage>
</organism>
<feature type="domain" description="Thoeris anti-defense 2-like" evidence="1">
    <location>
        <begin position="31"/>
        <end position="124"/>
    </location>
</feature>
<dbReference type="EMBL" id="JBHFGU010000002">
    <property type="protein sequence ID" value="MFB2619905.1"/>
    <property type="molecule type" value="Genomic_DNA"/>
</dbReference>
<protein>
    <submittedName>
        <fullName evidence="2">DUF2829 domain-containing protein</fullName>
    </submittedName>
</protein>
<evidence type="ECO:0000313" key="3">
    <source>
        <dbReference type="Proteomes" id="UP001576708"/>
    </source>
</evidence>
<dbReference type="Pfam" id="PF11195">
    <property type="entry name" value="Tad2-like"/>
    <property type="match status" value="1"/>
</dbReference>
<comment type="caution">
    <text evidence="2">The sequence shown here is derived from an EMBL/GenBank/DDBJ whole genome shotgun (WGS) entry which is preliminary data.</text>
</comment>
<sequence length="131" mass="14098">MSKDMNNLAFVKSGVNCGAIGEVKVTSNNLSFGEAIDLVKCGYRVARAGWNGKGMFIFMQKGSIDYGDEGLPLLTEGIQSSLFEKGDVGTVTRLPCINMRSASGSTVTGWLASQTDMLSNDWVLLHEPQTN</sequence>
<evidence type="ECO:0000313" key="2">
    <source>
        <dbReference type="EMBL" id="MFB2619905.1"/>
    </source>
</evidence>
<dbReference type="RefSeq" id="WP_342201395.1">
    <property type="nucleotide sequence ID" value="NZ_JBCATE010000002.1"/>
</dbReference>
<gene>
    <name evidence="2" type="ORF">ACE02W_08840</name>
</gene>
<reference evidence="2 3" key="1">
    <citation type="submission" date="2024-09" db="EMBL/GenBank/DDBJ databases">
        <authorList>
            <person name="Zhang Y."/>
        </authorList>
    </citation>
    <scope>NUCLEOTIDE SEQUENCE [LARGE SCALE GENOMIC DNA]</scope>
    <source>
        <strain evidence="2 3">ZJ318</strain>
    </source>
</reference>
<name>A0ABV4VHZ1_9GAMM</name>
<evidence type="ECO:0000259" key="1">
    <source>
        <dbReference type="Pfam" id="PF11195"/>
    </source>
</evidence>
<dbReference type="Proteomes" id="UP001576708">
    <property type="component" value="Unassembled WGS sequence"/>
</dbReference>
<keyword evidence="3" id="KW-1185">Reference proteome</keyword>
<dbReference type="InterPro" id="IPR021361">
    <property type="entry name" value="Tad2-like_dom"/>
</dbReference>